<keyword evidence="5" id="KW-1185">Reference proteome</keyword>
<protein>
    <submittedName>
        <fullName evidence="4">Uncharacterized protein</fullName>
    </submittedName>
</protein>
<organism evidence="4 5">
    <name type="scientific">Pseudolycoriella hygida</name>
    <dbReference type="NCBI Taxonomy" id="35572"/>
    <lineage>
        <taxon>Eukaryota</taxon>
        <taxon>Metazoa</taxon>
        <taxon>Ecdysozoa</taxon>
        <taxon>Arthropoda</taxon>
        <taxon>Hexapoda</taxon>
        <taxon>Insecta</taxon>
        <taxon>Pterygota</taxon>
        <taxon>Neoptera</taxon>
        <taxon>Endopterygota</taxon>
        <taxon>Diptera</taxon>
        <taxon>Nematocera</taxon>
        <taxon>Sciaroidea</taxon>
        <taxon>Sciaridae</taxon>
        <taxon>Pseudolycoriella</taxon>
    </lineage>
</organism>
<feature type="non-terminal residue" evidence="4">
    <location>
        <position position="1"/>
    </location>
</feature>
<sequence>MKWAYFVVVVCVMVADQIYARPGPNEFTHSSPTNLTEANTEVPDVPMVFTKENESLLRRTLDTNIGTIESKTRSDEISLDTPPNSNDSTVHTGTLIVNEKRHLGVAVPVTMEEIEKEMASQSSVRETSTSKDGISTWILLSATNPTSPPEMSRSGTESKVDKTAKTRDNSKAPNKAILKNTQNNKNKMKPKTTTPLPLDVKESNVNMEKLETLPEPMALHETPVLKAKKKLTTTVATSTPRTQLDDDEVTYLIEDDTIITTTKETPVPFLVLEPKDADFDLPQDRSPDSDAMLGATSIVEEDNPNELKKRTQFVVGSVLPESVMDFNDDRNKMVVMPEHGPRRRRSLPTTESNQKSAVIDISPLEELLENLKKRVEATEKNEKIAKEMKHIDYELNRLKRVIAEIKDIEQFQDELRIKVKNEMLSDTISNGILHIKGDITFVNELLDNPNEIDSKIANREAMLRTVKGEKPVKAQKKADNMTTDTFQPTEASTGLMGLLKILELKAAFGVNVLRSIRPAFDRAFADVFHTAEQQAT</sequence>
<keyword evidence="1" id="KW-0175">Coiled coil</keyword>
<feature type="region of interest" description="Disordered" evidence="2">
    <location>
        <begin position="67"/>
        <end position="91"/>
    </location>
</feature>
<evidence type="ECO:0000313" key="4">
    <source>
        <dbReference type="EMBL" id="KAJ6633591.1"/>
    </source>
</evidence>
<keyword evidence="3" id="KW-0732">Signal</keyword>
<dbReference type="Proteomes" id="UP001151699">
    <property type="component" value="Unassembled WGS sequence"/>
</dbReference>
<dbReference type="AlphaFoldDB" id="A0A9Q0MLG1"/>
<feature type="region of interest" description="Disordered" evidence="2">
    <location>
        <begin position="142"/>
        <end position="170"/>
    </location>
</feature>
<feature type="compositionally biased region" description="Polar residues" evidence="2">
    <location>
        <begin position="81"/>
        <end position="91"/>
    </location>
</feature>
<comment type="caution">
    <text evidence="4">The sequence shown here is derived from an EMBL/GenBank/DDBJ whole genome shotgun (WGS) entry which is preliminary data.</text>
</comment>
<feature type="coiled-coil region" evidence="1">
    <location>
        <begin position="361"/>
        <end position="388"/>
    </location>
</feature>
<proteinExistence type="predicted"/>
<evidence type="ECO:0000256" key="2">
    <source>
        <dbReference type="SAM" id="MobiDB-lite"/>
    </source>
</evidence>
<dbReference type="EMBL" id="WJQU01001876">
    <property type="protein sequence ID" value="KAJ6633591.1"/>
    <property type="molecule type" value="Genomic_DNA"/>
</dbReference>
<evidence type="ECO:0000256" key="3">
    <source>
        <dbReference type="SAM" id="SignalP"/>
    </source>
</evidence>
<name>A0A9Q0MLG1_9DIPT</name>
<feature type="compositionally biased region" description="Basic and acidic residues" evidence="2">
    <location>
        <begin position="156"/>
        <end position="170"/>
    </location>
</feature>
<evidence type="ECO:0000256" key="1">
    <source>
        <dbReference type="SAM" id="Coils"/>
    </source>
</evidence>
<evidence type="ECO:0000313" key="5">
    <source>
        <dbReference type="Proteomes" id="UP001151699"/>
    </source>
</evidence>
<gene>
    <name evidence="4" type="ORF">Bhyg_15940</name>
</gene>
<dbReference type="OrthoDB" id="7789014at2759"/>
<feature type="signal peptide" evidence="3">
    <location>
        <begin position="1"/>
        <end position="20"/>
    </location>
</feature>
<feature type="chain" id="PRO_5040172474" evidence="3">
    <location>
        <begin position="21"/>
        <end position="536"/>
    </location>
</feature>
<accession>A0A9Q0MLG1</accession>
<reference evidence="4" key="1">
    <citation type="submission" date="2022-07" db="EMBL/GenBank/DDBJ databases">
        <authorList>
            <person name="Trinca V."/>
            <person name="Uliana J.V.C."/>
            <person name="Torres T.T."/>
            <person name="Ward R.J."/>
            <person name="Monesi N."/>
        </authorList>
    </citation>
    <scope>NUCLEOTIDE SEQUENCE</scope>
    <source>
        <strain evidence="4">HSMRA1968</strain>
        <tissue evidence="4">Whole embryos</tissue>
    </source>
</reference>